<protein>
    <recommendedName>
        <fullName evidence="4">Transposase</fullName>
    </recommendedName>
</protein>
<gene>
    <name evidence="2" type="ORF">ACFQ1S_13215</name>
</gene>
<dbReference type="Proteomes" id="UP001597045">
    <property type="component" value="Unassembled WGS sequence"/>
</dbReference>
<organism evidence="2 3">
    <name type="scientific">Kibdelosporangium lantanae</name>
    <dbReference type="NCBI Taxonomy" id="1497396"/>
    <lineage>
        <taxon>Bacteria</taxon>
        <taxon>Bacillati</taxon>
        <taxon>Actinomycetota</taxon>
        <taxon>Actinomycetes</taxon>
        <taxon>Pseudonocardiales</taxon>
        <taxon>Pseudonocardiaceae</taxon>
        <taxon>Kibdelosporangium</taxon>
    </lineage>
</organism>
<evidence type="ECO:0008006" key="4">
    <source>
        <dbReference type="Google" id="ProtNLM"/>
    </source>
</evidence>
<accession>A0ABW3M959</accession>
<sequence length="105" mass="11037">TYKTSPDDGTSVGSCPSTDGLHQDLSPRRRAGVLTDLAVIGAQRRDPDQVITYADAALTVARKTGSGVIGSKLRALQSHLTPLLANTRVHRVNSEITALTEAVTG</sequence>
<comment type="caution">
    <text evidence="2">The sequence shown here is derived from an EMBL/GenBank/DDBJ whole genome shotgun (WGS) entry which is preliminary data.</text>
</comment>
<keyword evidence="3" id="KW-1185">Reference proteome</keyword>
<dbReference type="EMBL" id="JBHTIS010000657">
    <property type="protein sequence ID" value="MFD1046445.1"/>
    <property type="molecule type" value="Genomic_DNA"/>
</dbReference>
<feature type="compositionally biased region" description="Polar residues" evidence="1">
    <location>
        <begin position="1"/>
        <end position="17"/>
    </location>
</feature>
<name>A0ABW3M959_9PSEU</name>
<feature type="region of interest" description="Disordered" evidence="1">
    <location>
        <begin position="1"/>
        <end position="27"/>
    </location>
</feature>
<evidence type="ECO:0000313" key="3">
    <source>
        <dbReference type="Proteomes" id="UP001597045"/>
    </source>
</evidence>
<evidence type="ECO:0000256" key="1">
    <source>
        <dbReference type="SAM" id="MobiDB-lite"/>
    </source>
</evidence>
<feature type="non-terminal residue" evidence="2">
    <location>
        <position position="1"/>
    </location>
</feature>
<proteinExistence type="predicted"/>
<evidence type="ECO:0000313" key="2">
    <source>
        <dbReference type="EMBL" id="MFD1046445.1"/>
    </source>
</evidence>
<reference evidence="3" key="1">
    <citation type="journal article" date="2019" name="Int. J. Syst. Evol. Microbiol.">
        <title>The Global Catalogue of Microorganisms (GCM) 10K type strain sequencing project: providing services to taxonomists for standard genome sequencing and annotation.</title>
        <authorList>
            <consortium name="The Broad Institute Genomics Platform"/>
            <consortium name="The Broad Institute Genome Sequencing Center for Infectious Disease"/>
            <person name="Wu L."/>
            <person name="Ma J."/>
        </authorList>
    </citation>
    <scope>NUCLEOTIDE SEQUENCE [LARGE SCALE GENOMIC DNA]</scope>
    <source>
        <strain evidence="3">JCM 31486</strain>
    </source>
</reference>